<name>A0A2G9ZKC5_9BACT</name>
<dbReference type="AlphaFoldDB" id="A0A2G9ZKC5"/>
<evidence type="ECO:0000313" key="3">
    <source>
        <dbReference type="Proteomes" id="UP000230729"/>
    </source>
</evidence>
<dbReference type="SUPFAM" id="SSF82171">
    <property type="entry name" value="DPP6 N-terminal domain-like"/>
    <property type="match status" value="1"/>
</dbReference>
<organism evidence="2 3">
    <name type="scientific">Candidatus Falkowbacteria bacterium CG23_combo_of_CG06-09_8_20_14_all_49_15</name>
    <dbReference type="NCBI Taxonomy" id="1974572"/>
    <lineage>
        <taxon>Bacteria</taxon>
        <taxon>Candidatus Falkowiibacteriota</taxon>
    </lineage>
</organism>
<protein>
    <recommendedName>
        <fullName evidence="1">PEGA domain-containing protein</fullName>
    </recommendedName>
</protein>
<dbReference type="Pfam" id="PF08308">
    <property type="entry name" value="PEGA"/>
    <property type="match status" value="1"/>
</dbReference>
<sequence length="461" mass="52754">MSLRFRRFLYIFFLLLFFLLAPIVSLYSAGYYLDWHRLFYGRIKLEKTGLLSISSDPRETEIFLNRQGDGGVGGNLAAAKSGPFVTPAKINRLRPGEYNLRLEKEGYWPWQEKISIRAGESTLLKEIILYQKNSPWLTVPEAKYIYFSESGESALLAGAGGQSAFFNWHAEKAGPWQTDATSTVKESGCCPQPLWSAANDYFLYHGWLFENKNGQFLNRRPLAASSSLYRWSEEKENTFTYLAAGKILAEATETGATSSFFQLPRMENILDYLAKDNKIYLISLIGRGGLLEIYQTDAKPLAAISLPHSAHFRFWPKRGRLINLYDEDNSLLYLLDENDRVYPLQETIANVRRAQWLSDSLLLYANDFEIWLYDQSARKKIFLTRLSREITGLFPLTDKNFLFTTRQEINLLELDLNGSAKITALFAGPDLEQCALSPDKKTFFFIATIGNQQGLFRLNIR</sequence>
<evidence type="ECO:0000259" key="1">
    <source>
        <dbReference type="Pfam" id="PF08308"/>
    </source>
</evidence>
<dbReference type="InterPro" id="IPR013229">
    <property type="entry name" value="PEGA"/>
</dbReference>
<accession>A0A2G9ZKC5</accession>
<reference evidence="2 3" key="1">
    <citation type="submission" date="2017-09" db="EMBL/GenBank/DDBJ databases">
        <title>Depth-based differentiation of microbial function through sediment-hosted aquifers and enrichment of novel symbionts in the deep terrestrial subsurface.</title>
        <authorList>
            <person name="Probst A.J."/>
            <person name="Ladd B."/>
            <person name="Jarett J.K."/>
            <person name="Geller-Mcgrath D.E."/>
            <person name="Sieber C.M."/>
            <person name="Emerson J.B."/>
            <person name="Anantharaman K."/>
            <person name="Thomas B.C."/>
            <person name="Malmstrom R."/>
            <person name="Stieglmeier M."/>
            <person name="Klingl A."/>
            <person name="Woyke T."/>
            <person name="Ryan C.M."/>
            <person name="Banfield J.F."/>
        </authorList>
    </citation>
    <scope>NUCLEOTIDE SEQUENCE [LARGE SCALE GENOMIC DNA]</scope>
    <source>
        <strain evidence="2">CG23_combo_of_CG06-09_8_20_14_all_49_15</strain>
    </source>
</reference>
<evidence type="ECO:0000313" key="2">
    <source>
        <dbReference type="EMBL" id="PIP33633.1"/>
    </source>
</evidence>
<proteinExistence type="predicted"/>
<feature type="domain" description="PEGA" evidence="1">
    <location>
        <begin position="85"/>
        <end position="123"/>
    </location>
</feature>
<comment type="caution">
    <text evidence="2">The sequence shown here is derived from an EMBL/GenBank/DDBJ whole genome shotgun (WGS) entry which is preliminary data.</text>
</comment>
<dbReference type="Proteomes" id="UP000230729">
    <property type="component" value="Unassembled WGS sequence"/>
</dbReference>
<gene>
    <name evidence="2" type="ORF">COX22_03325</name>
</gene>
<dbReference type="EMBL" id="PCSD01000080">
    <property type="protein sequence ID" value="PIP33633.1"/>
    <property type="molecule type" value="Genomic_DNA"/>
</dbReference>